<reference evidence="3" key="1">
    <citation type="journal article" date="2007" name="Science">
        <title>Evolutionary and biomedical insights from the rhesus macaque genome.</title>
        <authorList>
            <person name="Gibbs R.A."/>
            <person name="Rogers J."/>
            <person name="Katze M.G."/>
            <person name="Bumgarner R."/>
            <person name="Weinstock G.M."/>
            <person name="Mardis E.R."/>
            <person name="Remington K.A."/>
            <person name="Strausberg R.L."/>
            <person name="Venter J.C."/>
            <person name="Wilson R.K."/>
            <person name="Batzer M.A."/>
            <person name="Bustamante C.D."/>
            <person name="Eichler E.E."/>
            <person name="Hahn M.W."/>
            <person name="Hardison R.C."/>
            <person name="Makova K.D."/>
            <person name="Miller W."/>
            <person name="Milosavljevic A."/>
            <person name="Palermo R.E."/>
            <person name="Siepel A."/>
            <person name="Sikela J.M."/>
            <person name="Attaway T."/>
            <person name="Bell S."/>
            <person name="Bernard K.E."/>
            <person name="Buhay C.J."/>
            <person name="Chandrabose M.N."/>
            <person name="Dao M."/>
            <person name="Davis C."/>
            <person name="Delehaunty K.D."/>
            <person name="Ding Y."/>
            <person name="Dinh H.H."/>
            <person name="Dugan-Rocha S."/>
            <person name="Fulton L.A."/>
            <person name="Gabisi R.A."/>
            <person name="Garner T.T."/>
            <person name="Godfrey J."/>
            <person name="Hawes A.C."/>
            <person name="Hernandez J."/>
            <person name="Hines S."/>
            <person name="Holder M."/>
            <person name="Hume J."/>
            <person name="Jhangiani S.N."/>
            <person name="Joshi V."/>
            <person name="Khan Z.M."/>
            <person name="Kirkness E.F."/>
            <person name="Cree A."/>
            <person name="Fowler R.G."/>
            <person name="Lee S."/>
            <person name="Lewis L.R."/>
            <person name="Li Z."/>
            <person name="Liu Y.-S."/>
            <person name="Moore S.M."/>
            <person name="Muzny D."/>
            <person name="Nazareth L.V."/>
            <person name="Ngo D.N."/>
            <person name="Okwuonu G.O."/>
            <person name="Pai G."/>
            <person name="Parker D."/>
            <person name="Paul H.A."/>
            <person name="Pfannkoch C."/>
            <person name="Pohl C.S."/>
            <person name="Rogers Y.-H.C."/>
            <person name="Ruiz S.J."/>
            <person name="Sabo A."/>
            <person name="Santibanez J."/>
            <person name="Schneider B.W."/>
            <person name="Smith S.M."/>
            <person name="Sodergren E."/>
            <person name="Svatek A.F."/>
            <person name="Utterback T.R."/>
            <person name="Vattathil S."/>
            <person name="Warren W."/>
            <person name="White C.S."/>
            <person name="Chinwalla A.T."/>
            <person name="Feng Y."/>
            <person name="Halpern A.L."/>
            <person name="Hillier L.W."/>
            <person name="Huang X."/>
            <person name="Minx P."/>
            <person name="Nelson J.O."/>
            <person name="Pepin K.H."/>
            <person name="Qin X."/>
            <person name="Sutton G.G."/>
            <person name="Venter E."/>
            <person name="Walenz B.P."/>
            <person name="Wallis J.W."/>
            <person name="Worley K.C."/>
            <person name="Yang S.-P."/>
            <person name="Jones S.M."/>
            <person name="Marra M.A."/>
            <person name="Rocchi M."/>
            <person name="Schein J.E."/>
            <person name="Baertsch R."/>
            <person name="Clarke L."/>
            <person name="Csuros M."/>
            <person name="Glasscock J."/>
            <person name="Harris R.A."/>
            <person name="Havlak P."/>
            <person name="Jackson A.R."/>
            <person name="Jiang H."/>
            <person name="Liu Y."/>
            <person name="Messina D.N."/>
            <person name="Shen Y."/>
            <person name="Song H.X.-Z."/>
            <person name="Wylie T."/>
            <person name="Zhang L."/>
            <person name="Birney E."/>
            <person name="Han K."/>
            <person name="Konkel M.K."/>
            <person name="Lee J."/>
            <person name="Smit A.F.A."/>
            <person name="Ullmer B."/>
            <person name="Wang H."/>
            <person name="Xing J."/>
            <person name="Burhans R."/>
            <person name="Cheng Z."/>
            <person name="Karro J.E."/>
            <person name="Ma J."/>
            <person name="Raney B."/>
            <person name="She X."/>
            <person name="Cox M.J."/>
            <person name="Demuth J.P."/>
            <person name="Dumas L.J."/>
            <person name="Han S.-G."/>
            <person name="Hopkins J."/>
            <person name="Karimpour-Fard A."/>
            <person name="Kim Y.H."/>
            <person name="Pollack J.R."/>
            <person name="Vinar T."/>
            <person name="Addo-Quaye C."/>
            <person name="Degenhardt J."/>
            <person name="Denby A."/>
            <person name="Hubisz M.J."/>
            <person name="Indap A."/>
            <person name="Kosiol C."/>
            <person name="Lahn B.T."/>
            <person name="Lawson H.A."/>
            <person name="Marklein A."/>
            <person name="Nielsen R."/>
            <person name="Vallender E.J."/>
            <person name="Clark A.G."/>
            <person name="Ferguson B."/>
            <person name="Hernandez R.D."/>
            <person name="Hirani K."/>
            <person name="Kehrer-Sawatzki H."/>
            <person name="Kolb J."/>
            <person name="Patil S."/>
            <person name="Pu L.-L."/>
            <person name="Ren Y."/>
            <person name="Smith D.G."/>
            <person name="Wheeler D.A."/>
            <person name="Schenck I."/>
            <person name="Ball E.V."/>
            <person name="Chen R."/>
            <person name="Cooper D.N."/>
            <person name="Giardine B."/>
            <person name="Hsu F."/>
            <person name="Kent W.J."/>
            <person name="Lesk A."/>
            <person name="Nelson D.L."/>
            <person name="O'brien W.E."/>
            <person name="Pruefer K."/>
            <person name="Stenson P.D."/>
            <person name="Wallace J.C."/>
            <person name="Ke H."/>
            <person name="Liu X.-M."/>
            <person name="Wang P."/>
            <person name="Xiang A.P."/>
            <person name="Yang F."/>
            <person name="Barber G.P."/>
            <person name="Haussler D."/>
            <person name="Karolchik D."/>
            <person name="Kern A.D."/>
            <person name="Kuhn R.M."/>
            <person name="Smith K.E."/>
            <person name="Zwieg A.S."/>
        </authorList>
    </citation>
    <scope>NUCLEOTIDE SEQUENCE [LARGE SCALE GENOMIC DNA]</scope>
    <source>
        <strain evidence="3">17573</strain>
    </source>
</reference>
<dbReference type="Bgee" id="ENSMMUG00000052031">
    <property type="expression patterns" value="Expressed in lung and 1 other cell type or tissue"/>
</dbReference>
<dbReference type="PRINTS" id="PR02045">
    <property type="entry name" value="F138DOMAIN"/>
</dbReference>
<dbReference type="InParanoid" id="A0A5F7ZAG7"/>
<dbReference type="Proteomes" id="UP000006718">
    <property type="component" value="Chromosome 20"/>
</dbReference>
<dbReference type="Ensembl" id="ENSMMUT00000095404.1">
    <property type="protein sequence ID" value="ENSMMUP00000062173.1"/>
    <property type="gene ID" value="ENSMMUG00000052031.1"/>
</dbReference>
<reference evidence="2" key="4">
    <citation type="submission" date="2025-09" db="UniProtKB">
        <authorList>
            <consortium name="Ensembl"/>
        </authorList>
    </citation>
    <scope>IDENTIFICATION</scope>
    <source>
        <strain evidence="2">17573</strain>
    </source>
</reference>
<proteinExistence type="predicted"/>
<dbReference type="GeneTree" id="ENSGT01120000271815"/>
<dbReference type="PANTHER" id="PTHR12138:SF161">
    <property type="entry name" value="SECRETED PROTEIN"/>
    <property type="match status" value="1"/>
</dbReference>
<name>A0A5F7ZAG7_MACMU</name>
<sequence length="151" mass="15991">MISAHCNLHRPGSNDSPASASQIAGITGAHHHTWLSFVFLVEMEYHHVGQAGIKLLISSDPPTSASQSAGITGVGHCARPTTFFSFLMKQSLTLLPRLECSGKITAHCSLHLPSSSNLPASASQVAGTTGLRHHSVCLFFVLVETVFCDVA</sequence>
<dbReference type="VEuPathDB" id="HostDB:ENSMMUG00000052031"/>
<protein>
    <submittedName>
        <fullName evidence="2">Uncharacterized protein</fullName>
    </submittedName>
</protein>
<dbReference type="AlphaFoldDB" id="A0A5F7ZAG7"/>
<evidence type="ECO:0000313" key="3">
    <source>
        <dbReference type="Proteomes" id="UP000006718"/>
    </source>
</evidence>
<evidence type="ECO:0000256" key="1">
    <source>
        <dbReference type="SAM" id="MobiDB-lite"/>
    </source>
</evidence>
<feature type="region of interest" description="Disordered" evidence="1">
    <location>
        <begin position="1"/>
        <end position="21"/>
    </location>
</feature>
<dbReference type="PANTHER" id="PTHR12138">
    <property type="entry name" value="PRIMATE-EXPANDED PROTEIN FAMILY"/>
    <property type="match status" value="1"/>
</dbReference>
<keyword evidence="3" id="KW-1185">Reference proteome</keyword>
<evidence type="ECO:0000313" key="2">
    <source>
        <dbReference type="Ensembl" id="ENSMMUP00000062173.1"/>
    </source>
</evidence>
<reference evidence="2" key="3">
    <citation type="submission" date="2025-08" db="UniProtKB">
        <authorList>
            <consortium name="Ensembl"/>
        </authorList>
    </citation>
    <scope>IDENTIFICATION</scope>
    <source>
        <strain evidence="2">17573</strain>
    </source>
</reference>
<organism evidence="2 3">
    <name type="scientific">Macaca mulatta</name>
    <name type="common">Rhesus macaque</name>
    <dbReference type="NCBI Taxonomy" id="9544"/>
    <lineage>
        <taxon>Eukaryota</taxon>
        <taxon>Metazoa</taxon>
        <taxon>Chordata</taxon>
        <taxon>Craniata</taxon>
        <taxon>Vertebrata</taxon>
        <taxon>Euteleostomi</taxon>
        <taxon>Mammalia</taxon>
        <taxon>Eutheria</taxon>
        <taxon>Euarchontoglires</taxon>
        <taxon>Primates</taxon>
        <taxon>Haplorrhini</taxon>
        <taxon>Catarrhini</taxon>
        <taxon>Cercopithecidae</taxon>
        <taxon>Cercopithecinae</taxon>
        <taxon>Macaca</taxon>
    </lineage>
</organism>
<reference evidence="2" key="2">
    <citation type="submission" date="2019-01" db="EMBL/GenBank/DDBJ databases">
        <authorList>
            <person name="Graves T."/>
            <person name="Eichler E.E."/>
            <person name="Wilson R.K."/>
        </authorList>
    </citation>
    <scope>NUCLEOTIDE SEQUENCE [LARGE SCALE GENOMIC DNA]</scope>
    <source>
        <strain evidence="2">17573</strain>
    </source>
</reference>
<accession>A0A5F7ZAG7</accession>